<sequence>MSEKTGTRMPATMAEIQLPFRFIVVHGSDPSRRSAEQKAVTKSINLQGLIFETPAMAVDDYHLSFTESTYGRNALEISLDLGKKYGTIELVAQVDWYERRSTALGHCFSVGVSFIDLPSDIMGILRDYLQVQRSLGQ</sequence>
<organism evidence="1 2">
    <name type="scientific">Desulfomonile tiedjei</name>
    <dbReference type="NCBI Taxonomy" id="2358"/>
    <lineage>
        <taxon>Bacteria</taxon>
        <taxon>Pseudomonadati</taxon>
        <taxon>Thermodesulfobacteriota</taxon>
        <taxon>Desulfomonilia</taxon>
        <taxon>Desulfomonilales</taxon>
        <taxon>Desulfomonilaceae</taxon>
        <taxon>Desulfomonile</taxon>
    </lineage>
</organism>
<dbReference type="AlphaFoldDB" id="A0A9D6YZT5"/>
<proteinExistence type="predicted"/>
<protein>
    <recommendedName>
        <fullName evidence="3">PilZ domain-containing protein</fullName>
    </recommendedName>
</protein>
<comment type="caution">
    <text evidence="1">The sequence shown here is derived from an EMBL/GenBank/DDBJ whole genome shotgun (WGS) entry which is preliminary data.</text>
</comment>
<gene>
    <name evidence="1" type="ORF">HY912_06915</name>
</gene>
<evidence type="ECO:0000313" key="2">
    <source>
        <dbReference type="Proteomes" id="UP000807825"/>
    </source>
</evidence>
<evidence type="ECO:0000313" key="1">
    <source>
        <dbReference type="EMBL" id="MBI5249208.1"/>
    </source>
</evidence>
<accession>A0A9D6YZT5</accession>
<reference evidence="1" key="1">
    <citation type="submission" date="2020-07" db="EMBL/GenBank/DDBJ databases">
        <title>Huge and variable diversity of episymbiotic CPR bacteria and DPANN archaea in groundwater ecosystems.</title>
        <authorList>
            <person name="He C.Y."/>
            <person name="Keren R."/>
            <person name="Whittaker M."/>
            <person name="Farag I.F."/>
            <person name="Doudna J."/>
            <person name="Cate J.H.D."/>
            <person name="Banfield J.F."/>
        </authorList>
    </citation>
    <scope>NUCLEOTIDE SEQUENCE</scope>
    <source>
        <strain evidence="1">NC_groundwater_1664_Pr3_B-0.1um_52_9</strain>
    </source>
</reference>
<evidence type="ECO:0008006" key="3">
    <source>
        <dbReference type="Google" id="ProtNLM"/>
    </source>
</evidence>
<dbReference type="EMBL" id="JACRDE010000192">
    <property type="protein sequence ID" value="MBI5249208.1"/>
    <property type="molecule type" value="Genomic_DNA"/>
</dbReference>
<dbReference type="Proteomes" id="UP000807825">
    <property type="component" value="Unassembled WGS sequence"/>
</dbReference>
<name>A0A9D6YZT5_9BACT</name>